<protein>
    <submittedName>
        <fullName evidence="1">Uncharacterized protein</fullName>
    </submittedName>
</protein>
<organism evidence="1 2">
    <name type="scientific">Pleurodeles waltl</name>
    <name type="common">Iberian ribbed newt</name>
    <dbReference type="NCBI Taxonomy" id="8319"/>
    <lineage>
        <taxon>Eukaryota</taxon>
        <taxon>Metazoa</taxon>
        <taxon>Chordata</taxon>
        <taxon>Craniata</taxon>
        <taxon>Vertebrata</taxon>
        <taxon>Euteleostomi</taxon>
        <taxon>Amphibia</taxon>
        <taxon>Batrachia</taxon>
        <taxon>Caudata</taxon>
        <taxon>Salamandroidea</taxon>
        <taxon>Salamandridae</taxon>
        <taxon>Pleurodelinae</taxon>
        <taxon>Pleurodeles</taxon>
    </lineage>
</organism>
<keyword evidence="2" id="KW-1185">Reference proteome</keyword>
<comment type="caution">
    <text evidence="1">The sequence shown here is derived from an EMBL/GenBank/DDBJ whole genome shotgun (WGS) entry which is preliminary data.</text>
</comment>
<dbReference type="EMBL" id="JANPWB010000005">
    <property type="protein sequence ID" value="KAJ1189787.1"/>
    <property type="molecule type" value="Genomic_DNA"/>
</dbReference>
<dbReference type="AlphaFoldDB" id="A0AAV7UL88"/>
<dbReference type="InterPro" id="IPR021109">
    <property type="entry name" value="Peptidase_aspartic_dom_sf"/>
</dbReference>
<accession>A0AAV7UL88</accession>
<gene>
    <name evidence="1" type="ORF">NDU88_006529</name>
</gene>
<evidence type="ECO:0000313" key="1">
    <source>
        <dbReference type="EMBL" id="KAJ1189787.1"/>
    </source>
</evidence>
<dbReference type="Proteomes" id="UP001066276">
    <property type="component" value="Chromosome 3_1"/>
</dbReference>
<evidence type="ECO:0000313" key="2">
    <source>
        <dbReference type="Proteomes" id="UP001066276"/>
    </source>
</evidence>
<proteinExistence type="predicted"/>
<sequence length="253" mass="28489">MKRRVLWSGNKRAKYTIRVELNVQERKALIDKGCCQSVVKQDLVKPEQWNPHTQVLITCVHGDQRSYPVATLSLSWRGAEERLKVEVIPVVLGEDLTIGTDYEDFIPLLAKASQEYITNTWWEDTPYVAAEVEEKPMRPKLSRKQKQGQRQSYNGNLTLAAARPISHRATVLTAEGSFRQAQREDPLLKNAWQRALAPDETAVGRGVVEGGDTVIRGGGGERRALLIQEGKRWIGKDPEAALDKKRSNKGSQH</sequence>
<name>A0AAV7UL88_PLEWA</name>
<dbReference type="SUPFAM" id="SSF50630">
    <property type="entry name" value="Acid proteases"/>
    <property type="match status" value="1"/>
</dbReference>
<reference evidence="1" key="1">
    <citation type="journal article" date="2022" name="bioRxiv">
        <title>Sequencing and chromosome-scale assembly of the giantPleurodeles waltlgenome.</title>
        <authorList>
            <person name="Brown T."/>
            <person name="Elewa A."/>
            <person name="Iarovenko S."/>
            <person name="Subramanian E."/>
            <person name="Araus A.J."/>
            <person name="Petzold A."/>
            <person name="Susuki M."/>
            <person name="Suzuki K.-i.T."/>
            <person name="Hayashi T."/>
            <person name="Toyoda A."/>
            <person name="Oliveira C."/>
            <person name="Osipova E."/>
            <person name="Leigh N.D."/>
            <person name="Simon A."/>
            <person name="Yun M.H."/>
        </authorList>
    </citation>
    <scope>NUCLEOTIDE SEQUENCE</scope>
    <source>
        <strain evidence="1">20211129_DDA</strain>
        <tissue evidence="1">Liver</tissue>
    </source>
</reference>